<gene>
    <name evidence="1" type="ORF">ACFFGV_17680</name>
</gene>
<reference evidence="1 2" key="1">
    <citation type="submission" date="2024-09" db="EMBL/GenBank/DDBJ databases">
        <authorList>
            <person name="Sun Q."/>
            <person name="Mori K."/>
        </authorList>
    </citation>
    <scope>NUCLEOTIDE SEQUENCE [LARGE SCALE GENOMIC DNA]</scope>
    <source>
        <strain evidence="1 2">NCAIM B.02529</strain>
    </source>
</reference>
<evidence type="ECO:0000313" key="1">
    <source>
        <dbReference type="EMBL" id="MFC0525418.1"/>
    </source>
</evidence>
<comment type="caution">
    <text evidence="1">The sequence shown here is derived from an EMBL/GenBank/DDBJ whole genome shotgun (WGS) entry which is preliminary data.</text>
</comment>
<dbReference type="Proteomes" id="UP001589836">
    <property type="component" value="Unassembled WGS sequence"/>
</dbReference>
<proteinExistence type="predicted"/>
<accession>A0ABV6LT37</accession>
<sequence length="235" mass="27626">MKLGIMQPYLFPYIGYFQLINAVDTFVLFDDVQYIKRGWINRNRILVNGREHLFTFSIKKASQHNKINQTFFSERFPHEKDDFLKTLHANYKKTENYNVVYSIVQEALNINVDNNVSEAIRKSILLINNYLDIQTEIIMSSSLDKKESVAGQEHILEICNRLGASKYVNAIGGRDLYSSHSFREQNIDLMFLEPTRMEYKQFNNNFIPNLSIIDVLMLNNKNKIKQLLDCYHLIK</sequence>
<name>A0ABV6LT37_9BACI</name>
<evidence type="ECO:0000313" key="2">
    <source>
        <dbReference type="Proteomes" id="UP001589836"/>
    </source>
</evidence>
<organism evidence="1 2">
    <name type="scientific">Pontibacillus salicampi</name>
    <dbReference type="NCBI Taxonomy" id="1449801"/>
    <lineage>
        <taxon>Bacteria</taxon>
        <taxon>Bacillati</taxon>
        <taxon>Bacillota</taxon>
        <taxon>Bacilli</taxon>
        <taxon>Bacillales</taxon>
        <taxon>Bacillaceae</taxon>
        <taxon>Pontibacillus</taxon>
    </lineage>
</organism>
<dbReference type="EMBL" id="JBHLTP010000013">
    <property type="protein sequence ID" value="MFC0525418.1"/>
    <property type="molecule type" value="Genomic_DNA"/>
</dbReference>
<protein>
    <submittedName>
        <fullName evidence="1">WbqC family protein</fullName>
    </submittedName>
</protein>
<keyword evidence="2" id="KW-1185">Reference proteome</keyword>
<dbReference type="RefSeq" id="WP_377350666.1">
    <property type="nucleotide sequence ID" value="NZ_JBHLTP010000013.1"/>
</dbReference>
<dbReference type="InterPro" id="IPR014985">
    <property type="entry name" value="WbqC"/>
</dbReference>
<dbReference type="Pfam" id="PF08889">
    <property type="entry name" value="WbqC"/>
    <property type="match status" value="1"/>
</dbReference>